<evidence type="ECO:0000256" key="8">
    <source>
        <dbReference type="ARBA" id="ARBA00023170"/>
    </source>
</evidence>
<keyword evidence="5 11" id="KW-1133">Transmembrane helix</keyword>
<dbReference type="EMBL" id="QPFP01000182">
    <property type="protein sequence ID" value="TEB19602.1"/>
    <property type="molecule type" value="Genomic_DNA"/>
</dbReference>
<feature type="transmembrane region" description="Helical" evidence="11">
    <location>
        <begin position="73"/>
        <end position="92"/>
    </location>
</feature>
<protein>
    <submittedName>
        <fullName evidence="12">STE3-domain-containing protein</fullName>
    </submittedName>
</protein>
<dbReference type="PANTHER" id="PTHR28097:SF1">
    <property type="entry name" value="PHEROMONE A FACTOR RECEPTOR"/>
    <property type="match status" value="1"/>
</dbReference>
<evidence type="ECO:0000256" key="2">
    <source>
        <dbReference type="ARBA" id="ARBA00011085"/>
    </source>
</evidence>
<reference evidence="12 13" key="1">
    <citation type="journal article" date="2019" name="Nat. Ecol. Evol.">
        <title>Megaphylogeny resolves global patterns of mushroom evolution.</title>
        <authorList>
            <person name="Varga T."/>
            <person name="Krizsan K."/>
            <person name="Foldi C."/>
            <person name="Dima B."/>
            <person name="Sanchez-Garcia M."/>
            <person name="Sanchez-Ramirez S."/>
            <person name="Szollosi G.J."/>
            <person name="Szarkandi J.G."/>
            <person name="Papp V."/>
            <person name="Albert L."/>
            <person name="Andreopoulos W."/>
            <person name="Angelini C."/>
            <person name="Antonin V."/>
            <person name="Barry K.W."/>
            <person name="Bougher N.L."/>
            <person name="Buchanan P."/>
            <person name="Buyck B."/>
            <person name="Bense V."/>
            <person name="Catcheside P."/>
            <person name="Chovatia M."/>
            <person name="Cooper J."/>
            <person name="Damon W."/>
            <person name="Desjardin D."/>
            <person name="Finy P."/>
            <person name="Geml J."/>
            <person name="Haridas S."/>
            <person name="Hughes K."/>
            <person name="Justo A."/>
            <person name="Karasinski D."/>
            <person name="Kautmanova I."/>
            <person name="Kiss B."/>
            <person name="Kocsube S."/>
            <person name="Kotiranta H."/>
            <person name="LaButti K.M."/>
            <person name="Lechner B.E."/>
            <person name="Liimatainen K."/>
            <person name="Lipzen A."/>
            <person name="Lukacs Z."/>
            <person name="Mihaltcheva S."/>
            <person name="Morgado L.N."/>
            <person name="Niskanen T."/>
            <person name="Noordeloos M.E."/>
            <person name="Ohm R.A."/>
            <person name="Ortiz-Santana B."/>
            <person name="Ovrebo C."/>
            <person name="Racz N."/>
            <person name="Riley R."/>
            <person name="Savchenko A."/>
            <person name="Shiryaev A."/>
            <person name="Soop K."/>
            <person name="Spirin V."/>
            <person name="Szebenyi C."/>
            <person name="Tomsovsky M."/>
            <person name="Tulloss R.E."/>
            <person name="Uehling J."/>
            <person name="Grigoriev I.V."/>
            <person name="Vagvolgyi C."/>
            <person name="Papp T."/>
            <person name="Martin F.M."/>
            <person name="Miettinen O."/>
            <person name="Hibbett D.S."/>
            <person name="Nagy L.G."/>
        </authorList>
    </citation>
    <scope>NUCLEOTIDE SEQUENCE [LARGE SCALE GENOMIC DNA]</scope>
    <source>
        <strain evidence="12 13">FP101781</strain>
    </source>
</reference>
<dbReference type="GO" id="GO:0005886">
    <property type="term" value="C:plasma membrane"/>
    <property type="evidence" value="ECO:0007669"/>
    <property type="project" value="TreeGrafter"/>
</dbReference>
<evidence type="ECO:0000313" key="12">
    <source>
        <dbReference type="EMBL" id="TEB19602.1"/>
    </source>
</evidence>
<dbReference type="PRINTS" id="PR00900">
    <property type="entry name" value="PHEROMONEAR"/>
</dbReference>
<dbReference type="InterPro" id="IPR001546">
    <property type="entry name" value="GPCR_Pheromne_A_rcpt"/>
</dbReference>
<evidence type="ECO:0000256" key="9">
    <source>
        <dbReference type="ARBA" id="ARBA00023224"/>
    </source>
</evidence>
<feature type="transmembrane region" description="Helical" evidence="11">
    <location>
        <begin position="113"/>
        <end position="133"/>
    </location>
</feature>
<gene>
    <name evidence="12" type="ORF">FA13DRAFT_1697657</name>
</gene>
<evidence type="ECO:0000313" key="13">
    <source>
        <dbReference type="Proteomes" id="UP000298030"/>
    </source>
</evidence>
<keyword evidence="9" id="KW-0807">Transducer</keyword>
<keyword evidence="4 11" id="KW-0812">Transmembrane</keyword>
<evidence type="ECO:0000256" key="10">
    <source>
        <dbReference type="SAM" id="MobiDB-lite"/>
    </source>
</evidence>
<feature type="region of interest" description="Disordered" evidence="10">
    <location>
        <begin position="480"/>
        <end position="561"/>
    </location>
</feature>
<dbReference type="OrthoDB" id="2874149at2759"/>
<dbReference type="STRING" id="71717.A0A4Y7SEX5"/>
<organism evidence="12 13">
    <name type="scientific">Coprinellus micaceus</name>
    <name type="common">Glistening ink-cap mushroom</name>
    <name type="synonym">Coprinus micaceus</name>
    <dbReference type="NCBI Taxonomy" id="71717"/>
    <lineage>
        <taxon>Eukaryota</taxon>
        <taxon>Fungi</taxon>
        <taxon>Dikarya</taxon>
        <taxon>Basidiomycota</taxon>
        <taxon>Agaricomycotina</taxon>
        <taxon>Agaricomycetes</taxon>
        <taxon>Agaricomycetidae</taxon>
        <taxon>Agaricales</taxon>
        <taxon>Agaricineae</taxon>
        <taxon>Psathyrellaceae</taxon>
        <taxon>Coprinellus</taxon>
    </lineage>
</organism>
<evidence type="ECO:0000256" key="1">
    <source>
        <dbReference type="ARBA" id="ARBA00004141"/>
    </source>
</evidence>
<dbReference type="PANTHER" id="PTHR28097">
    <property type="entry name" value="PHEROMONE A FACTOR RECEPTOR"/>
    <property type="match status" value="1"/>
</dbReference>
<feature type="compositionally biased region" description="Polar residues" evidence="10">
    <location>
        <begin position="512"/>
        <end position="529"/>
    </location>
</feature>
<dbReference type="InterPro" id="IPR001499">
    <property type="entry name" value="GPCR_STE3"/>
</dbReference>
<keyword evidence="8" id="KW-0675">Receptor</keyword>
<dbReference type="Proteomes" id="UP000298030">
    <property type="component" value="Unassembled WGS sequence"/>
</dbReference>
<evidence type="ECO:0000256" key="7">
    <source>
        <dbReference type="ARBA" id="ARBA00023136"/>
    </source>
</evidence>
<keyword evidence="6" id="KW-0297">G-protein coupled receptor</keyword>
<keyword evidence="13" id="KW-1185">Reference proteome</keyword>
<feature type="transmembrane region" description="Helical" evidence="11">
    <location>
        <begin position="205"/>
        <end position="228"/>
    </location>
</feature>
<comment type="caution">
    <text evidence="12">The sequence shown here is derived from an EMBL/GenBank/DDBJ whole genome shotgun (WGS) entry which is preliminary data.</text>
</comment>
<feature type="region of interest" description="Disordered" evidence="10">
    <location>
        <begin position="342"/>
        <end position="365"/>
    </location>
</feature>
<feature type="transmembrane region" description="Helical" evidence="11">
    <location>
        <begin position="153"/>
        <end position="177"/>
    </location>
</feature>
<dbReference type="GO" id="GO:0000750">
    <property type="term" value="P:pheromone-dependent signal transduction involved in conjugation with cellular fusion"/>
    <property type="evidence" value="ECO:0007669"/>
    <property type="project" value="TreeGrafter"/>
</dbReference>
<feature type="transmembrane region" description="Helical" evidence="11">
    <location>
        <begin position="32"/>
        <end position="53"/>
    </location>
</feature>
<evidence type="ECO:0000256" key="6">
    <source>
        <dbReference type="ARBA" id="ARBA00023040"/>
    </source>
</evidence>
<sequence>MVVWHPELPAFAFLSALLVLVPLPWHWRARNVATMAMTCWLFIVGIIYGVNTVVWKGHARDLAPAYCDITTKIVLGASYAIPFATLCIAKHMEMVSSSRMASYTIADRKRRMVFEGVMCFGLPLVFMALHYIVQGHRYDIVQNLGCTASIYVSVPAMFIIWFPPLLSSTISLIYASFSLHHFIQRRLVFASHLQNSDSGLTTNRYLRLIAMTITTMCWGTTIHSYIFYINVAPGLRPWTSWADVHFGFSRVDKLPIAFMPKYFVDALLLAWWSVPASSILFFIFFGFGEEAVKEYKKLWGWVKKNVFRMEEHEKQAFKIQTVGSGTLPKPLHLLDFLHTNTTTSTSSGSGKGSEVPFSPVSSSPSTITVIGSPPHYNKTKHHEKFSTISPTSMTFSPPSTLKAYSLDSSHGRERKKRSFDLEANASRLDVDITDGYTASYLSTYASHDGLSPTSAFPPLRFVRTPPLASLPMNPRTCHMWSASSPHAQRQPSPEFDYRYRPSSPAASLPESVGSNSWTKSSDLSLTSPGFDNVGAPPSHRRIPTDGVFGGPASPAPTPVPSFHRPFSADTWASMSLDVFPSDEGISVAFYQESRDSLTPTEAR</sequence>
<dbReference type="PRINTS" id="PR00899">
    <property type="entry name" value="GPCRSTE3"/>
</dbReference>
<dbReference type="AlphaFoldDB" id="A0A4Y7SEX5"/>
<dbReference type="GO" id="GO:0004933">
    <property type="term" value="F:mating-type a-factor pheromone receptor activity"/>
    <property type="evidence" value="ECO:0007669"/>
    <property type="project" value="InterPro"/>
</dbReference>
<name>A0A4Y7SEX5_COPMI</name>
<accession>A0A4Y7SEX5</accession>
<comment type="similarity">
    <text evidence="2">Belongs to the G-protein coupled receptor 4 family.</text>
</comment>
<evidence type="ECO:0000256" key="11">
    <source>
        <dbReference type="SAM" id="Phobius"/>
    </source>
</evidence>
<dbReference type="CDD" id="cd14966">
    <property type="entry name" value="7tmD_STE3"/>
    <property type="match status" value="1"/>
</dbReference>
<feature type="transmembrane region" description="Helical" evidence="11">
    <location>
        <begin position="269"/>
        <end position="287"/>
    </location>
</feature>
<comment type="subcellular location">
    <subcellularLocation>
        <location evidence="1">Membrane</location>
        <topology evidence="1">Multi-pass membrane protein</topology>
    </subcellularLocation>
</comment>
<feature type="compositionally biased region" description="Polar residues" evidence="10">
    <location>
        <begin position="481"/>
        <end position="491"/>
    </location>
</feature>
<evidence type="ECO:0000256" key="3">
    <source>
        <dbReference type="ARBA" id="ARBA00022507"/>
    </source>
</evidence>
<proteinExistence type="inferred from homology"/>
<dbReference type="Pfam" id="PF02076">
    <property type="entry name" value="STE3"/>
    <property type="match status" value="1"/>
</dbReference>
<evidence type="ECO:0000256" key="5">
    <source>
        <dbReference type="ARBA" id="ARBA00022989"/>
    </source>
</evidence>
<keyword evidence="3" id="KW-0589">Pheromone response</keyword>
<keyword evidence="7 11" id="KW-0472">Membrane</keyword>
<feature type="transmembrane region" description="Helical" evidence="11">
    <location>
        <begin position="6"/>
        <end position="25"/>
    </location>
</feature>
<evidence type="ECO:0000256" key="4">
    <source>
        <dbReference type="ARBA" id="ARBA00022692"/>
    </source>
</evidence>